<dbReference type="EMBL" id="SJPH01000012">
    <property type="protein sequence ID" value="TWT40227.1"/>
    <property type="molecule type" value="Genomic_DNA"/>
</dbReference>
<keyword evidence="3" id="KW-0378">Hydrolase</keyword>
<feature type="domain" description="Sulfatase N-terminal" evidence="6">
    <location>
        <begin position="147"/>
        <end position="294"/>
    </location>
</feature>
<dbReference type="Gene3D" id="3.40.720.10">
    <property type="entry name" value="Alkaline Phosphatase, subunit A"/>
    <property type="match status" value="1"/>
</dbReference>
<dbReference type="PANTHER" id="PTHR42693:SF53">
    <property type="entry name" value="ENDO-4-O-SULFATASE"/>
    <property type="match status" value="1"/>
</dbReference>
<dbReference type="RefSeq" id="WP_146575548.1">
    <property type="nucleotide sequence ID" value="NZ_SJPH01000012.1"/>
</dbReference>
<keyword evidence="5" id="KW-0732">Signal</keyword>
<dbReference type="Proteomes" id="UP000318995">
    <property type="component" value="Unassembled WGS sequence"/>
</dbReference>
<feature type="signal peptide" evidence="5">
    <location>
        <begin position="1"/>
        <end position="19"/>
    </location>
</feature>
<comment type="caution">
    <text evidence="7">The sequence shown here is derived from an EMBL/GenBank/DDBJ whole genome shotgun (WGS) entry which is preliminary data.</text>
</comment>
<dbReference type="AlphaFoldDB" id="A0A5C5VQ02"/>
<dbReference type="CDD" id="cd16027">
    <property type="entry name" value="SGSH"/>
    <property type="match status" value="1"/>
</dbReference>
<evidence type="ECO:0000313" key="7">
    <source>
        <dbReference type="EMBL" id="TWT40227.1"/>
    </source>
</evidence>
<feature type="domain" description="Sulfatase N-terminal" evidence="6">
    <location>
        <begin position="27"/>
        <end position="120"/>
    </location>
</feature>
<dbReference type="InterPro" id="IPR017850">
    <property type="entry name" value="Alkaline_phosphatase_core_sf"/>
</dbReference>
<evidence type="ECO:0000259" key="6">
    <source>
        <dbReference type="Pfam" id="PF00884"/>
    </source>
</evidence>
<accession>A0A5C5VQ02</accession>
<reference evidence="7 8" key="1">
    <citation type="submission" date="2019-02" db="EMBL/GenBank/DDBJ databases">
        <title>Deep-cultivation of Planctomycetes and their phenomic and genomic characterization uncovers novel biology.</title>
        <authorList>
            <person name="Wiegand S."/>
            <person name="Jogler M."/>
            <person name="Boedeker C."/>
            <person name="Pinto D."/>
            <person name="Vollmers J."/>
            <person name="Rivas-Marin E."/>
            <person name="Kohn T."/>
            <person name="Peeters S.H."/>
            <person name="Heuer A."/>
            <person name="Rast P."/>
            <person name="Oberbeckmann S."/>
            <person name="Bunk B."/>
            <person name="Jeske O."/>
            <person name="Meyerdierks A."/>
            <person name="Storesund J.E."/>
            <person name="Kallscheuer N."/>
            <person name="Luecker S."/>
            <person name="Lage O.M."/>
            <person name="Pohl T."/>
            <person name="Merkel B.J."/>
            <person name="Hornburger P."/>
            <person name="Mueller R.-W."/>
            <person name="Bruemmer F."/>
            <person name="Labrenz M."/>
            <person name="Spormann A.M."/>
            <person name="Op Den Camp H."/>
            <person name="Overmann J."/>
            <person name="Amann R."/>
            <person name="Jetten M.S.M."/>
            <person name="Mascher T."/>
            <person name="Medema M.H."/>
            <person name="Devos D.P."/>
            <person name="Kaster A.-K."/>
            <person name="Ovreas L."/>
            <person name="Rohde M."/>
            <person name="Galperin M.Y."/>
            <person name="Jogler C."/>
        </authorList>
    </citation>
    <scope>NUCLEOTIDE SEQUENCE [LARGE SCALE GENOMIC DNA]</scope>
    <source>
        <strain evidence="7 8">Pla111</strain>
    </source>
</reference>
<protein>
    <submittedName>
        <fullName evidence="7">Sulfatase</fullName>
    </submittedName>
</protein>
<dbReference type="InterPro" id="IPR050738">
    <property type="entry name" value="Sulfatase"/>
</dbReference>
<dbReference type="Pfam" id="PF00884">
    <property type="entry name" value="Sulfatase"/>
    <property type="match status" value="2"/>
</dbReference>
<dbReference type="OrthoDB" id="9763613at2"/>
<evidence type="ECO:0000313" key="8">
    <source>
        <dbReference type="Proteomes" id="UP000318995"/>
    </source>
</evidence>
<proteinExistence type="inferred from homology"/>
<organism evidence="7 8">
    <name type="scientific">Botrimarina hoheduenensis</name>
    <dbReference type="NCBI Taxonomy" id="2528000"/>
    <lineage>
        <taxon>Bacteria</taxon>
        <taxon>Pseudomonadati</taxon>
        <taxon>Planctomycetota</taxon>
        <taxon>Planctomycetia</taxon>
        <taxon>Pirellulales</taxon>
        <taxon>Lacipirellulaceae</taxon>
        <taxon>Botrimarina</taxon>
    </lineage>
</organism>
<evidence type="ECO:0000256" key="1">
    <source>
        <dbReference type="ARBA" id="ARBA00008779"/>
    </source>
</evidence>
<dbReference type="GO" id="GO:0046872">
    <property type="term" value="F:metal ion binding"/>
    <property type="evidence" value="ECO:0007669"/>
    <property type="project" value="UniProtKB-KW"/>
</dbReference>
<keyword evidence="2" id="KW-0479">Metal-binding</keyword>
<evidence type="ECO:0000256" key="3">
    <source>
        <dbReference type="ARBA" id="ARBA00022801"/>
    </source>
</evidence>
<dbReference type="PROSITE" id="PS00523">
    <property type="entry name" value="SULFATASE_1"/>
    <property type="match status" value="1"/>
</dbReference>
<evidence type="ECO:0000256" key="4">
    <source>
        <dbReference type="ARBA" id="ARBA00022837"/>
    </source>
</evidence>
<dbReference type="SUPFAM" id="SSF53649">
    <property type="entry name" value="Alkaline phosphatase-like"/>
    <property type="match status" value="1"/>
</dbReference>
<dbReference type="GO" id="GO:0004065">
    <property type="term" value="F:arylsulfatase activity"/>
    <property type="evidence" value="ECO:0007669"/>
    <property type="project" value="TreeGrafter"/>
</dbReference>
<evidence type="ECO:0000256" key="2">
    <source>
        <dbReference type="ARBA" id="ARBA00022723"/>
    </source>
</evidence>
<name>A0A5C5VQ02_9BACT</name>
<dbReference type="PANTHER" id="PTHR42693">
    <property type="entry name" value="ARYLSULFATASE FAMILY MEMBER"/>
    <property type="match status" value="1"/>
</dbReference>
<comment type="similarity">
    <text evidence="1">Belongs to the sulfatase family.</text>
</comment>
<feature type="chain" id="PRO_5022821663" evidence="5">
    <location>
        <begin position="20"/>
        <end position="341"/>
    </location>
</feature>
<dbReference type="InterPro" id="IPR000917">
    <property type="entry name" value="Sulfatase_N"/>
</dbReference>
<gene>
    <name evidence="7" type="ORF">Pla111_33580</name>
</gene>
<evidence type="ECO:0000256" key="5">
    <source>
        <dbReference type="SAM" id="SignalP"/>
    </source>
</evidence>
<dbReference type="InterPro" id="IPR024607">
    <property type="entry name" value="Sulfatase_CS"/>
</dbReference>
<keyword evidence="8" id="KW-1185">Reference proteome</keyword>
<sequence length="341" mass="37506" precursor="true">MHRFFATFFVLCLCRLAVADIAESTRPHIVLIYAEDMSPELGCYGHPAVRTPKIDSLAAHGVRYTRLFCTGPSCTPSRNAMITGVYQTRTGTQDQRRGGVVLPAGVQPITEPLRRAGYYCAVGCGYNAKTDFNFVAEQVFDGDDWSLRADGQPFFAQITLGITHRHPGVGWSKIRAAAESPVDPQAVELPPYFPDTPECRLDWAGYLDSIEAMDAQVGQILDRLDQEGLAESTVVIFMGDNGRCHLRGKCWLYEGGLHVPLIIRRPGGIGKGLVEEGLYSAIDVTATILSLAGADPPPVFDGVPLLGEAAKPREAIFAARDLIDEVRDTIRCVRTDRWRRR</sequence>
<keyword evidence="4" id="KW-0106">Calcium</keyword>